<dbReference type="RefSeq" id="WP_051515059.1">
    <property type="nucleotide sequence ID" value="NZ_AZQP01000024.1"/>
</dbReference>
<evidence type="ECO:0000313" key="1">
    <source>
        <dbReference type="EMBL" id="EYE88258.1"/>
    </source>
</evidence>
<organism evidence="1 2">
    <name type="scientific">Fervidicella metallireducens AeB</name>
    <dbReference type="NCBI Taxonomy" id="1403537"/>
    <lineage>
        <taxon>Bacteria</taxon>
        <taxon>Bacillati</taxon>
        <taxon>Bacillota</taxon>
        <taxon>Clostridia</taxon>
        <taxon>Eubacteriales</taxon>
        <taxon>Clostridiaceae</taxon>
        <taxon>Fervidicella</taxon>
    </lineage>
</organism>
<dbReference type="AlphaFoldDB" id="A0A017RU08"/>
<protein>
    <submittedName>
        <fullName evidence="1">Uncharacterized protein</fullName>
    </submittedName>
</protein>
<proteinExistence type="predicted"/>
<reference evidence="1 2" key="1">
    <citation type="journal article" date="2014" name="Genome Announc.">
        <title>Draft Genome Sequence of Fervidicella metallireducens Strain AeBT, an Iron-Reducing Thermoanaerobe from the Great Artesian Basin.</title>
        <authorList>
            <person name="Patel B.K."/>
        </authorList>
    </citation>
    <scope>NUCLEOTIDE SEQUENCE [LARGE SCALE GENOMIC DNA]</scope>
    <source>
        <strain evidence="1 2">AeB</strain>
    </source>
</reference>
<comment type="caution">
    <text evidence="1">The sequence shown here is derived from an EMBL/GenBank/DDBJ whole genome shotgun (WGS) entry which is preliminary data.</text>
</comment>
<evidence type="ECO:0000313" key="2">
    <source>
        <dbReference type="Proteomes" id="UP000019681"/>
    </source>
</evidence>
<name>A0A017RU08_9CLOT</name>
<keyword evidence="2" id="KW-1185">Reference proteome</keyword>
<dbReference type="Proteomes" id="UP000019681">
    <property type="component" value="Unassembled WGS sequence"/>
</dbReference>
<dbReference type="OrthoDB" id="2056636at2"/>
<sequence length="101" mass="11719">MLTSNAIDGFKKYTQNNIAFAKFKVGSTYYQVDIHKKEVLSDGRLAVYVLIDDKIPGDITISEIQLYDIDSKLWLTKTENISKKAVQEGILYRFTFEFEER</sequence>
<gene>
    <name evidence="1" type="ORF">Q428_08645</name>
</gene>
<dbReference type="EMBL" id="AZQP01000024">
    <property type="protein sequence ID" value="EYE88258.1"/>
    <property type="molecule type" value="Genomic_DNA"/>
</dbReference>
<dbReference type="STRING" id="1403537.Q428_08645"/>
<accession>A0A017RU08</accession>